<accession>A0ABM7JN44</accession>
<organism evidence="3 4">
    <name type="scientific">Mycobacterium mantenii</name>
    <dbReference type="NCBI Taxonomy" id="560555"/>
    <lineage>
        <taxon>Bacteria</taxon>
        <taxon>Bacillati</taxon>
        <taxon>Actinomycetota</taxon>
        <taxon>Actinomycetes</taxon>
        <taxon>Mycobacteriales</taxon>
        <taxon>Mycobacteriaceae</taxon>
        <taxon>Mycobacterium</taxon>
        <taxon>Mycobacterium avium complex (MAC)</taxon>
    </lineage>
</organism>
<gene>
    <name evidence="3" type="ORF">MMAN_04580</name>
</gene>
<keyword evidence="4" id="KW-1185">Reference proteome</keyword>
<evidence type="ECO:0000256" key="1">
    <source>
        <dbReference type="SAM" id="MobiDB-lite"/>
    </source>
</evidence>
<feature type="domain" description="DNA-binding phage zinc finger" evidence="2">
    <location>
        <begin position="15"/>
        <end position="52"/>
    </location>
</feature>
<dbReference type="Pfam" id="PF24623">
    <property type="entry name" value="Phage_zn_bind_8"/>
    <property type="match status" value="1"/>
</dbReference>
<protein>
    <recommendedName>
        <fullName evidence="2">DNA-binding phage zinc finger domain-containing protein</fullName>
    </recommendedName>
</protein>
<evidence type="ECO:0000313" key="3">
    <source>
        <dbReference type="EMBL" id="BBY36324.1"/>
    </source>
</evidence>
<dbReference type="EMBL" id="AP022590">
    <property type="protein sequence ID" value="BBY36324.1"/>
    <property type="molecule type" value="Genomic_DNA"/>
</dbReference>
<dbReference type="InterPro" id="IPR056911">
    <property type="entry name" value="Phage_Znf_bind_put"/>
</dbReference>
<sequence>MTEQPDCDAYATTGVLETRCPNCGAAPGAWCVDDDGRGVRRIPCVDRLAAAVRVLRGGGTEPNEGDSGERDLRDGYPRIPQAPTRCGAQNTAQG</sequence>
<feature type="compositionally biased region" description="Basic and acidic residues" evidence="1">
    <location>
        <begin position="67"/>
        <end position="76"/>
    </location>
</feature>
<evidence type="ECO:0000313" key="4">
    <source>
        <dbReference type="Proteomes" id="UP000465812"/>
    </source>
</evidence>
<feature type="region of interest" description="Disordered" evidence="1">
    <location>
        <begin position="57"/>
        <end position="94"/>
    </location>
</feature>
<reference evidence="3 4" key="1">
    <citation type="journal article" date="2019" name="Emerg. Microbes Infect.">
        <title>Comprehensive subspecies identification of 175 nontuberculous mycobacteria species based on 7547 genomic profiles.</title>
        <authorList>
            <person name="Matsumoto Y."/>
            <person name="Kinjo T."/>
            <person name="Motooka D."/>
            <person name="Nabeya D."/>
            <person name="Jung N."/>
            <person name="Uechi K."/>
            <person name="Horii T."/>
            <person name="Iida T."/>
            <person name="Fujita J."/>
            <person name="Nakamura S."/>
        </authorList>
    </citation>
    <scope>NUCLEOTIDE SEQUENCE [LARGE SCALE GENOMIC DNA]</scope>
    <source>
        <strain evidence="3 4">JCM 18113</strain>
    </source>
</reference>
<proteinExistence type="predicted"/>
<dbReference type="Proteomes" id="UP000465812">
    <property type="component" value="Chromosome"/>
</dbReference>
<name>A0ABM7JN44_MYCNT</name>
<evidence type="ECO:0000259" key="2">
    <source>
        <dbReference type="Pfam" id="PF24623"/>
    </source>
</evidence>